<feature type="transmembrane region" description="Helical" evidence="2">
    <location>
        <begin position="126"/>
        <end position="145"/>
    </location>
</feature>
<evidence type="ECO:0000313" key="3">
    <source>
        <dbReference type="EMBL" id="RFU15248.1"/>
    </source>
</evidence>
<feature type="compositionally biased region" description="Basic and acidic residues" evidence="1">
    <location>
        <begin position="470"/>
        <end position="488"/>
    </location>
</feature>
<feature type="transmembrane region" description="Helical" evidence="2">
    <location>
        <begin position="277"/>
        <end position="295"/>
    </location>
</feature>
<keyword evidence="2" id="KW-1133">Transmembrane helix</keyword>
<sequence length="499" mass="55931">MNVLPLCILLAWIPVSVLLYYRFPVRTATLLVFVGGWAILPAAAYEPSTNSFPYWILGTSLATNYFVTKASVIGLGGLTGFLLSHRHDIREFRLTYWDFPMVIWCVVPLLSAIANPGVPFSSGLKYELYQMLAWGVPYMLGRLYFSDTESLRLAAQAFVIAALFYIPICIFEIWKGPQLYAHLYGYEPYRWTGAQRYFGYRPIGFLETGNQLGIWMATAALIAIWLWAKKIMTHVLGMPIAVVALSLFVVTLCCQSGASIVLLLVLLPFVFVSHRTFPRAMAVFLVTGVLLFAGLRLSNVVSVQTLVRRNPAAHSVAHFLKRIGRGSLGWRLVEDERHVGIALEKPLLGYGEWDWWRRSVLRPWGLWLLSFGMYGMFGLVALEALQFAPVIRVVWFPLARSDIEALNLRHALAAAILMSAVDNLLNSSMILPLLLVMGGMSTWESAAAKVEVNVEGPEIETRPLLLEEPERGFREHPGQEAMPRHTEELSGSVRLIDGK</sequence>
<feature type="region of interest" description="Disordered" evidence="1">
    <location>
        <begin position="470"/>
        <end position="499"/>
    </location>
</feature>
<evidence type="ECO:0008006" key="5">
    <source>
        <dbReference type="Google" id="ProtNLM"/>
    </source>
</evidence>
<keyword evidence="4" id="KW-1185">Reference proteome</keyword>
<organism evidence="3 4">
    <name type="scientific">Paracidobacterium acidisoli</name>
    <dbReference type="NCBI Taxonomy" id="2303751"/>
    <lineage>
        <taxon>Bacteria</taxon>
        <taxon>Pseudomonadati</taxon>
        <taxon>Acidobacteriota</taxon>
        <taxon>Terriglobia</taxon>
        <taxon>Terriglobales</taxon>
        <taxon>Acidobacteriaceae</taxon>
        <taxon>Paracidobacterium</taxon>
    </lineage>
</organism>
<reference evidence="3 4" key="1">
    <citation type="submission" date="2018-08" db="EMBL/GenBank/DDBJ databases">
        <title>Acidipila sp. 4G-K13, an acidobacterium isolated from forest soil.</title>
        <authorList>
            <person name="Gao Z.-H."/>
            <person name="Qiu L.-H."/>
        </authorList>
    </citation>
    <scope>NUCLEOTIDE SEQUENCE [LARGE SCALE GENOMIC DNA]</scope>
    <source>
        <strain evidence="3 4">4G-K13</strain>
    </source>
</reference>
<dbReference type="EMBL" id="QVQT01000006">
    <property type="protein sequence ID" value="RFU15248.1"/>
    <property type="molecule type" value="Genomic_DNA"/>
</dbReference>
<gene>
    <name evidence="3" type="ORF">D0Y96_16280</name>
</gene>
<evidence type="ECO:0000256" key="2">
    <source>
        <dbReference type="SAM" id="Phobius"/>
    </source>
</evidence>
<feature type="transmembrane region" description="Helical" evidence="2">
    <location>
        <begin position="212"/>
        <end position="228"/>
    </location>
</feature>
<feature type="transmembrane region" description="Helical" evidence="2">
    <location>
        <begin position="6"/>
        <end position="21"/>
    </location>
</feature>
<feature type="transmembrane region" description="Helical" evidence="2">
    <location>
        <begin position="240"/>
        <end position="271"/>
    </location>
</feature>
<evidence type="ECO:0000313" key="4">
    <source>
        <dbReference type="Proteomes" id="UP000264702"/>
    </source>
</evidence>
<keyword evidence="2" id="KW-0812">Transmembrane</keyword>
<feature type="transmembrane region" description="Helical" evidence="2">
    <location>
        <begin position="28"/>
        <end position="45"/>
    </location>
</feature>
<accession>A0A372IK37</accession>
<keyword evidence="2" id="KW-0472">Membrane</keyword>
<dbReference type="RefSeq" id="WP_117302036.1">
    <property type="nucleotide sequence ID" value="NZ_QVQT02000006.1"/>
</dbReference>
<dbReference type="Proteomes" id="UP000264702">
    <property type="component" value="Unassembled WGS sequence"/>
</dbReference>
<comment type="caution">
    <text evidence="3">The sequence shown here is derived from an EMBL/GenBank/DDBJ whole genome shotgun (WGS) entry which is preliminary data.</text>
</comment>
<protein>
    <recommendedName>
        <fullName evidence="5">O-antigen ligase domain-containing protein</fullName>
    </recommendedName>
</protein>
<name>A0A372IK37_9BACT</name>
<feature type="transmembrane region" description="Helical" evidence="2">
    <location>
        <begin position="157"/>
        <end position="174"/>
    </location>
</feature>
<evidence type="ECO:0000256" key="1">
    <source>
        <dbReference type="SAM" id="MobiDB-lite"/>
    </source>
</evidence>
<feature type="transmembrane region" description="Helical" evidence="2">
    <location>
        <begin position="366"/>
        <end position="391"/>
    </location>
</feature>
<feature type="transmembrane region" description="Helical" evidence="2">
    <location>
        <begin position="65"/>
        <end position="83"/>
    </location>
</feature>
<dbReference type="OrthoDB" id="9766798at2"/>
<proteinExistence type="predicted"/>
<dbReference type="AlphaFoldDB" id="A0A372IK37"/>
<feature type="transmembrane region" description="Helical" evidence="2">
    <location>
        <begin position="95"/>
        <end position="114"/>
    </location>
</feature>